<protein>
    <submittedName>
        <fullName evidence="1">Uncharacterized protein</fullName>
    </submittedName>
</protein>
<gene>
    <name evidence="1" type="ORF">CO054_00420</name>
</gene>
<organism evidence="1 2">
    <name type="scientific">Candidatus Shapirobacteria bacterium CG_4_9_14_0_2_um_filter_39_11</name>
    <dbReference type="NCBI Taxonomy" id="1974478"/>
    <lineage>
        <taxon>Bacteria</taxon>
        <taxon>Candidatus Shapironibacteriota</taxon>
    </lineage>
</organism>
<name>A0A2M8ETD2_9BACT</name>
<sequence length="223" mass="26492">MLERLSEISKEQSLEVKLRAREDFTSLSYDIKSLVWDIDELKNPLLSYPQKERVLIFMLWMDNPSPKQIERIVNLLGRETKEIKEQINFVFENETQEVDEAIFILTDHGKREISWNKKNKPLDGTFREKVKQLRNEGYERAVIAEKLGKPLSRVKHAIQILLREGEIKPWERPRSQETIEFDQKVRQLKEQGFEPREIAQILGNPRSRVYESLHRLRQAGEIK</sequence>
<dbReference type="EMBL" id="PFSF01000011">
    <property type="protein sequence ID" value="PJC28387.1"/>
    <property type="molecule type" value="Genomic_DNA"/>
</dbReference>
<evidence type="ECO:0000313" key="2">
    <source>
        <dbReference type="Proteomes" id="UP000229816"/>
    </source>
</evidence>
<dbReference type="Proteomes" id="UP000229816">
    <property type="component" value="Unassembled WGS sequence"/>
</dbReference>
<comment type="caution">
    <text evidence="1">The sequence shown here is derived from an EMBL/GenBank/DDBJ whole genome shotgun (WGS) entry which is preliminary data.</text>
</comment>
<evidence type="ECO:0000313" key="1">
    <source>
        <dbReference type="EMBL" id="PJC28387.1"/>
    </source>
</evidence>
<proteinExistence type="predicted"/>
<accession>A0A2M8ETD2</accession>
<reference evidence="2" key="1">
    <citation type="submission" date="2017-09" db="EMBL/GenBank/DDBJ databases">
        <title>Depth-based differentiation of microbial function through sediment-hosted aquifers and enrichment of novel symbionts in the deep terrestrial subsurface.</title>
        <authorList>
            <person name="Probst A.J."/>
            <person name="Ladd B."/>
            <person name="Jarett J.K."/>
            <person name="Geller-Mcgrath D.E."/>
            <person name="Sieber C.M.K."/>
            <person name="Emerson J.B."/>
            <person name="Anantharaman K."/>
            <person name="Thomas B.C."/>
            <person name="Malmstrom R."/>
            <person name="Stieglmeier M."/>
            <person name="Klingl A."/>
            <person name="Woyke T."/>
            <person name="Ryan C.M."/>
            <person name="Banfield J.F."/>
        </authorList>
    </citation>
    <scope>NUCLEOTIDE SEQUENCE [LARGE SCALE GENOMIC DNA]</scope>
</reference>
<dbReference type="AlphaFoldDB" id="A0A2M8ETD2"/>